<comment type="caution">
    <text evidence="5">The sequence shown here is derived from an EMBL/GenBank/DDBJ whole genome shotgun (WGS) entry which is preliminary data.</text>
</comment>
<evidence type="ECO:0000256" key="2">
    <source>
        <dbReference type="ARBA" id="ARBA00021572"/>
    </source>
</evidence>
<name>A0ABW5KIB9_9SPHI</name>
<accession>A0ABW5KIB9</accession>
<sequence>MKLLTVHPKLPMRHKATSLAFYERLGFQNIAQTDYPDYLMLQLDQVEIHFFLFPEITPAENYGQIYIRVSDIAALYASWLAKQIPIHPAAPLQRKPWGQYEFALLDPDNNLLTFGEACPTQLAK</sequence>
<dbReference type="Pfam" id="PF00903">
    <property type="entry name" value="Glyoxalase"/>
    <property type="match status" value="1"/>
</dbReference>
<dbReference type="Gene3D" id="3.10.180.10">
    <property type="entry name" value="2,3-Dihydroxybiphenyl 1,2-Dioxygenase, domain 1"/>
    <property type="match status" value="1"/>
</dbReference>
<dbReference type="CDD" id="cd08349">
    <property type="entry name" value="BLMA_like"/>
    <property type="match status" value="1"/>
</dbReference>
<dbReference type="InterPro" id="IPR000335">
    <property type="entry name" value="Bleomycin-R"/>
</dbReference>
<evidence type="ECO:0000313" key="6">
    <source>
        <dbReference type="Proteomes" id="UP001597545"/>
    </source>
</evidence>
<comment type="similarity">
    <text evidence="1">Belongs to the bleomycin resistance protein family.</text>
</comment>
<keyword evidence="6" id="KW-1185">Reference proteome</keyword>
<evidence type="ECO:0000313" key="5">
    <source>
        <dbReference type="EMBL" id="MFD2548344.1"/>
    </source>
</evidence>
<dbReference type="PROSITE" id="PS51819">
    <property type="entry name" value="VOC"/>
    <property type="match status" value="1"/>
</dbReference>
<evidence type="ECO:0000256" key="1">
    <source>
        <dbReference type="ARBA" id="ARBA00011051"/>
    </source>
</evidence>
<keyword evidence="3" id="KW-0046">Antibiotic resistance</keyword>
<dbReference type="SUPFAM" id="SSF54593">
    <property type="entry name" value="Glyoxalase/Bleomycin resistance protein/Dihydroxybiphenyl dioxygenase"/>
    <property type="match status" value="1"/>
</dbReference>
<organism evidence="5 6">
    <name type="scientific">Sphingobacterium suaedae</name>
    <dbReference type="NCBI Taxonomy" id="1686402"/>
    <lineage>
        <taxon>Bacteria</taxon>
        <taxon>Pseudomonadati</taxon>
        <taxon>Bacteroidota</taxon>
        <taxon>Sphingobacteriia</taxon>
        <taxon>Sphingobacteriales</taxon>
        <taxon>Sphingobacteriaceae</taxon>
        <taxon>Sphingobacterium</taxon>
    </lineage>
</organism>
<protein>
    <recommendedName>
        <fullName evidence="2">Bleomycin resistance protein</fullName>
    </recommendedName>
</protein>
<dbReference type="Proteomes" id="UP001597545">
    <property type="component" value="Unassembled WGS sequence"/>
</dbReference>
<dbReference type="InterPro" id="IPR029068">
    <property type="entry name" value="Glyas_Bleomycin-R_OHBP_Dase"/>
</dbReference>
<dbReference type="EMBL" id="JBHULR010000004">
    <property type="protein sequence ID" value="MFD2548344.1"/>
    <property type="molecule type" value="Genomic_DNA"/>
</dbReference>
<evidence type="ECO:0000256" key="3">
    <source>
        <dbReference type="ARBA" id="ARBA00023251"/>
    </source>
</evidence>
<dbReference type="RefSeq" id="WP_380904009.1">
    <property type="nucleotide sequence ID" value="NZ_JBHUEG010000001.1"/>
</dbReference>
<dbReference type="InterPro" id="IPR004360">
    <property type="entry name" value="Glyas_Fos-R_dOase_dom"/>
</dbReference>
<evidence type="ECO:0000259" key="4">
    <source>
        <dbReference type="PROSITE" id="PS51819"/>
    </source>
</evidence>
<gene>
    <name evidence="5" type="ORF">ACFSR5_11890</name>
</gene>
<dbReference type="InterPro" id="IPR037523">
    <property type="entry name" value="VOC_core"/>
</dbReference>
<reference evidence="6" key="1">
    <citation type="journal article" date="2019" name="Int. J. Syst. Evol. Microbiol.">
        <title>The Global Catalogue of Microorganisms (GCM) 10K type strain sequencing project: providing services to taxonomists for standard genome sequencing and annotation.</title>
        <authorList>
            <consortium name="The Broad Institute Genomics Platform"/>
            <consortium name="The Broad Institute Genome Sequencing Center for Infectious Disease"/>
            <person name="Wu L."/>
            <person name="Ma J."/>
        </authorList>
    </citation>
    <scope>NUCLEOTIDE SEQUENCE [LARGE SCALE GENOMIC DNA]</scope>
    <source>
        <strain evidence="6">KCTC 42662</strain>
    </source>
</reference>
<proteinExistence type="inferred from homology"/>
<feature type="domain" description="VOC" evidence="4">
    <location>
        <begin position="2"/>
        <end position="117"/>
    </location>
</feature>